<name>A0A8H5CWF4_9AGAR</name>
<evidence type="ECO:0000313" key="3">
    <source>
        <dbReference type="Proteomes" id="UP000559256"/>
    </source>
</evidence>
<gene>
    <name evidence="2" type="ORF">D9758_010906</name>
</gene>
<dbReference type="Pfam" id="PF20236">
    <property type="entry name" value="DUF6593"/>
    <property type="match status" value="1"/>
</dbReference>
<dbReference type="AlphaFoldDB" id="A0A8H5CWF4"/>
<sequence length="214" mass="23983">MVFVLHASHSASRDPEQFFEWQERHYDAHCFHSSTTLQARRSMKQYLIAVLVDWGQSLMELTLSERDVSNAAFLDPTGRPYTMPFLDPRVSLVAKPRSIKPPILVKKKWGINKLKVFSSSEVFTASDRHSYKWKHKSGHFVLYSKHGSEMIASYDSGSRGFFSKKRPPKLTVLPQGLPVVDEVVATLIYMVQKRRQRARSSGAAAAAGASGAGG</sequence>
<reference evidence="2 3" key="1">
    <citation type="journal article" date="2020" name="ISME J.">
        <title>Uncovering the hidden diversity of litter-decomposition mechanisms in mushroom-forming fungi.</title>
        <authorList>
            <person name="Floudas D."/>
            <person name="Bentzer J."/>
            <person name="Ahren D."/>
            <person name="Johansson T."/>
            <person name="Persson P."/>
            <person name="Tunlid A."/>
        </authorList>
    </citation>
    <scope>NUCLEOTIDE SEQUENCE [LARGE SCALE GENOMIC DNA]</scope>
    <source>
        <strain evidence="2 3">CBS 291.85</strain>
    </source>
</reference>
<accession>A0A8H5CWF4</accession>
<dbReference type="InterPro" id="IPR046528">
    <property type="entry name" value="DUF6593"/>
</dbReference>
<organism evidence="2 3">
    <name type="scientific">Tetrapyrgos nigripes</name>
    <dbReference type="NCBI Taxonomy" id="182062"/>
    <lineage>
        <taxon>Eukaryota</taxon>
        <taxon>Fungi</taxon>
        <taxon>Dikarya</taxon>
        <taxon>Basidiomycota</taxon>
        <taxon>Agaricomycotina</taxon>
        <taxon>Agaricomycetes</taxon>
        <taxon>Agaricomycetidae</taxon>
        <taxon>Agaricales</taxon>
        <taxon>Marasmiineae</taxon>
        <taxon>Marasmiaceae</taxon>
        <taxon>Tetrapyrgos</taxon>
    </lineage>
</organism>
<feature type="domain" description="DUF6593" evidence="1">
    <location>
        <begin position="107"/>
        <end position="196"/>
    </location>
</feature>
<keyword evidence="3" id="KW-1185">Reference proteome</keyword>
<dbReference type="EMBL" id="JAACJM010000086">
    <property type="protein sequence ID" value="KAF5348361.1"/>
    <property type="molecule type" value="Genomic_DNA"/>
</dbReference>
<dbReference type="OrthoDB" id="3021178at2759"/>
<evidence type="ECO:0000259" key="1">
    <source>
        <dbReference type="Pfam" id="PF20236"/>
    </source>
</evidence>
<proteinExistence type="predicted"/>
<evidence type="ECO:0000313" key="2">
    <source>
        <dbReference type="EMBL" id="KAF5348361.1"/>
    </source>
</evidence>
<comment type="caution">
    <text evidence="2">The sequence shown here is derived from an EMBL/GenBank/DDBJ whole genome shotgun (WGS) entry which is preliminary data.</text>
</comment>
<dbReference type="Proteomes" id="UP000559256">
    <property type="component" value="Unassembled WGS sequence"/>
</dbReference>
<protein>
    <recommendedName>
        <fullName evidence="1">DUF6593 domain-containing protein</fullName>
    </recommendedName>
</protein>